<feature type="non-terminal residue" evidence="3">
    <location>
        <position position="1"/>
    </location>
</feature>
<protein>
    <submittedName>
        <fullName evidence="3">Uncharacterized protein</fullName>
    </submittedName>
</protein>
<evidence type="ECO:0000313" key="3">
    <source>
        <dbReference type="EMBL" id="ETO28307.1"/>
    </source>
</evidence>
<keyword evidence="2" id="KW-0472">Membrane</keyword>
<accession>X6NSL0</accession>
<keyword evidence="4" id="KW-1185">Reference proteome</keyword>
<comment type="caution">
    <text evidence="3">The sequence shown here is derived from an EMBL/GenBank/DDBJ whole genome shotgun (WGS) entry which is preliminary data.</text>
</comment>
<feature type="transmembrane region" description="Helical" evidence="2">
    <location>
        <begin position="56"/>
        <end position="79"/>
    </location>
</feature>
<organism evidence="3 4">
    <name type="scientific">Reticulomyxa filosa</name>
    <dbReference type="NCBI Taxonomy" id="46433"/>
    <lineage>
        <taxon>Eukaryota</taxon>
        <taxon>Sar</taxon>
        <taxon>Rhizaria</taxon>
        <taxon>Retaria</taxon>
        <taxon>Foraminifera</taxon>
        <taxon>Monothalamids</taxon>
        <taxon>Reticulomyxidae</taxon>
        <taxon>Reticulomyxa</taxon>
    </lineage>
</organism>
<keyword evidence="2" id="KW-0812">Transmembrane</keyword>
<evidence type="ECO:0000313" key="4">
    <source>
        <dbReference type="Proteomes" id="UP000023152"/>
    </source>
</evidence>
<feature type="region of interest" description="Disordered" evidence="1">
    <location>
        <begin position="1"/>
        <end position="20"/>
    </location>
</feature>
<dbReference type="Proteomes" id="UP000023152">
    <property type="component" value="Unassembled WGS sequence"/>
</dbReference>
<sequence>STQFHNDVNKSSNNSNQQSHSGMLEITQLETLQNEYNAMAKTYAALADIIKQNNSLFQVLCNFLFGLFFFLIKVILFVLNRNQMYFSKSLIN</sequence>
<dbReference type="EMBL" id="ASPP01006733">
    <property type="protein sequence ID" value="ETO28307.1"/>
    <property type="molecule type" value="Genomic_DNA"/>
</dbReference>
<gene>
    <name evidence="3" type="ORF">RFI_08823</name>
</gene>
<reference evidence="3 4" key="1">
    <citation type="journal article" date="2013" name="Curr. Biol.">
        <title>The Genome of the Foraminiferan Reticulomyxa filosa.</title>
        <authorList>
            <person name="Glockner G."/>
            <person name="Hulsmann N."/>
            <person name="Schleicher M."/>
            <person name="Noegel A.A."/>
            <person name="Eichinger L."/>
            <person name="Gallinger C."/>
            <person name="Pawlowski J."/>
            <person name="Sierra R."/>
            <person name="Euteneuer U."/>
            <person name="Pillet L."/>
            <person name="Moustafa A."/>
            <person name="Platzer M."/>
            <person name="Groth M."/>
            <person name="Szafranski K."/>
            <person name="Schliwa M."/>
        </authorList>
    </citation>
    <scope>NUCLEOTIDE SEQUENCE [LARGE SCALE GENOMIC DNA]</scope>
</reference>
<dbReference type="AlphaFoldDB" id="X6NSL0"/>
<name>X6NSL0_RETFI</name>
<evidence type="ECO:0000256" key="1">
    <source>
        <dbReference type="SAM" id="MobiDB-lite"/>
    </source>
</evidence>
<evidence type="ECO:0000256" key="2">
    <source>
        <dbReference type="SAM" id="Phobius"/>
    </source>
</evidence>
<proteinExistence type="predicted"/>
<keyword evidence="2" id="KW-1133">Transmembrane helix</keyword>